<evidence type="ECO:0000256" key="2">
    <source>
        <dbReference type="SAM" id="MobiDB-lite"/>
    </source>
</evidence>
<evidence type="ECO:0000256" key="1">
    <source>
        <dbReference type="SAM" id="Coils"/>
    </source>
</evidence>
<protein>
    <submittedName>
        <fullName evidence="3">Uncharacterized protein</fullName>
    </submittedName>
</protein>
<dbReference type="Proteomes" id="UP001172159">
    <property type="component" value="Unassembled WGS sequence"/>
</dbReference>
<feature type="coiled-coil region" evidence="1">
    <location>
        <begin position="71"/>
        <end position="119"/>
    </location>
</feature>
<name>A0AA40EZZ6_9PEZI</name>
<comment type="caution">
    <text evidence="3">The sequence shown here is derived from an EMBL/GenBank/DDBJ whole genome shotgun (WGS) entry which is preliminary data.</text>
</comment>
<proteinExistence type="predicted"/>
<evidence type="ECO:0000313" key="3">
    <source>
        <dbReference type="EMBL" id="KAK0748700.1"/>
    </source>
</evidence>
<feature type="compositionally biased region" description="Low complexity" evidence="2">
    <location>
        <begin position="226"/>
        <end position="262"/>
    </location>
</feature>
<dbReference type="AlphaFoldDB" id="A0AA40EZZ6"/>
<organism evidence="3 4">
    <name type="scientific">Apiosordaria backusii</name>
    <dbReference type="NCBI Taxonomy" id="314023"/>
    <lineage>
        <taxon>Eukaryota</taxon>
        <taxon>Fungi</taxon>
        <taxon>Dikarya</taxon>
        <taxon>Ascomycota</taxon>
        <taxon>Pezizomycotina</taxon>
        <taxon>Sordariomycetes</taxon>
        <taxon>Sordariomycetidae</taxon>
        <taxon>Sordariales</taxon>
        <taxon>Lasiosphaeriaceae</taxon>
        <taxon>Apiosordaria</taxon>
    </lineage>
</organism>
<accession>A0AA40EZZ6</accession>
<keyword evidence="4" id="KW-1185">Reference proteome</keyword>
<gene>
    <name evidence="3" type="ORF">B0T21DRAFT_420947</name>
</gene>
<evidence type="ECO:0000313" key="4">
    <source>
        <dbReference type="Proteomes" id="UP001172159"/>
    </source>
</evidence>
<sequence>MPEPILVLPLKEEFEVSHLDNIPKLKALCNEHTDEAADNSIVFWNDNEKAWFYWFRLWYWLRFSYHALPRLDEQQDKIQSLENQLEESYTKVKSLENDLEESHTKIQCLETDLKKLQSTMASPTQAFSVVTPPSAVISIPPSDSDVAIPPQTTIQISVPSTQTLSVTTSPSLSISINTTLGANSSSVPSDNSGVVLQQTTRRDLQKSVEELEKLINKLRTYVPDSTPTTTPTTTPTATATTTPATTPATTPTTTPKTTPATPEIQTHVFLPRECGICPLVRKLDRSLALTESSTHFTDEN</sequence>
<feature type="region of interest" description="Disordered" evidence="2">
    <location>
        <begin position="222"/>
        <end position="262"/>
    </location>
</feature>
<keyword evidence="1" id="KW-0175">Coiled coil</keyword>
<dbReference type="Gene3D" id="1.20.5.340">
    <property type="match status" value="1"/>
</dbReference>
<reference evidence="3" key="1">
    <citation type="submission" date="2023-06" db="EMBL/GenBank/DDBJ databases">
        <title>Genome-scale phylogeny and comparative genomics of the fungal order Sordariales.</title>
        <authorList>
            <consortium name="Lawrence Berkeley National Laboratory"/>
            <person name="Hensen N."/>
            <person name="Bonometti L."/>
            <person name="Westerberg I."/>
            <person name="Brannstrom I.O."/>
            <person name="Guillou S."/>
            <person name="Cros-Aarteil S."/>
            <person name="Calhoun S."/>
            <person name="Haridas S."/>
            <person name="Kuo A."/>
            <person name="Mondo S."/>
            <person name="Pangilinan J."/>
            <person name="Riley R."/>
            <person name="Labutti K."/>
            <person name="Andreopoulos B."/>
            <person name="Lipzen A."/>
            <person name="Chen C."/>
            <person name="Yanf M."/>
            <person name="Daum C."/>
            <person name="Ng V."/>
            <person name="Clum A."/>
            <person name="Steindorff A."/>
            <person name="Ohm R."/>
            <person name="Martin F."/>
            <person name="Silar P."/>
            <person name="Natvig D."/>
            <person name="Lalanne C."/>
            <person name="Gautier V."/>
            <person name="Ament-Velasquez S.L."/>
            <person name="Kruys A."/>
            <person name="Hutchinson M.I."/>
            <person name="Powell A.J."/>
            <person name="Barry K."/>
            <person name="Miller A.N."/>
            <person name="Grigoriev I.V."/>
            <person name="Debuchy R."/>
            <person name="Gladieux P."/>
            <person name="Thoren M.H."/>
            <person name="Johannesson H."/>
        </authorList>
    </citation>
    <scope>NUCLEOTIDE SEQUENCE</scope>
    <source>
        <strain evidence="3">CBS 540.89</strain>
    </source>
</reference>
<dbReference type="SUPFAM" id="SSF57997">
    <property type="entry name" value="Tropomyosin"/>
    <property type="match status" value="1"/>
</dbReference>
<dbReference type="EMBL" id="JAUKTV010000001">
    <property type="protein sequence ID" value="KAK0748700.1"/>
    <property type="molecule type" value="Genomic_DNA"/>
</dbReference>